<dbReference type="PROSITE" id="PS50297">
    <property type="entry name" value="ANK_REP_REGION"/>
    <property type="match status" value="6"/>
</dbReference>
<feature type="repeat" description="ANK" evidence="3">
    <location>
        <begin position="1052"/>
        <end position="1074"/>
    </location>
</feature>
<dbReference type="Pfam" id="PF24883">
    <property type="entry name" value="NPHP3_N"/>
    <property type="match status" value="1"/>
</dbReference>
<dbReference type="InterPro" id="IPR050889">
    <property type="entry name" value="Dendritic_Spine_Reg/Scaffold"/>
</dbReference>
<evidence type="ECO:0000256" key="2">
    <source>
        <dbReference type="ARBA" id="ARBA00023043"/>
    </source>
</evidence>
<dbReference type="Pfam" id="PF13637">
    <property type="entry name" value="Ank_4"/>
    <property type="match status" value="1"/>
</dbReference>
<organism evidence="5 6">
    <name type="scientific">Fusarium oligoseptatum</name>
    <dbReference type="NCBI Taxonomy" id="2604345"/>
    <lineage>
        <taxon>Eukaryota</taxon>
        <taxon>Fungi</taxon>
        <taxon>Dikarya</taxon>
        <taxon>Ascomycota</taxon>
        <taxon>Pezizomycotina</taxon>
        <taxon>Sordariomycetes</taxon>
        <taxon>Hypocreomycetidae</taxon>
        <taxon>Hypocreales</taxon>
        <taxon>Nectriaceae</taxon>
        <taxon>Fusarium</taxon>
        <taxon>Fusarium solani species complex</taxon>
    </lineage>
</organism>
<feature type="repeat" description="ANK" evidence="3">
    <location>
        <begin position="712"/>
        <end position="736"/>
    </location>
</feature>
<reference evidence="5 6" key="1">
    <citation type="submission" date="2017-06" db="EMBL/GenBank/DDBJ databases">
        <title>Comparative genomic analysis of Ambrosia Fusariam Clade fungi.</title>
        <authorList>
            <person name="Stajich J.E."/>
            <person name="Carrillo J."/>
            <person name="Kijimoto T."/>
            <person name="Eskalen A."/>
            <person name="O'Donnell K."/>
            <person name="Kasson M."/>
        </authorList>
    </citation>
    <scope>NUCLEOTIDE SEQUENCE [LARGE SCALE GENOMIC DNA]</scope>
    <source>
        <strain evidence="5 6">NRRL62579</strain>
    </source>
</reference>
<feature type="repeat" description="ANK" evidence="3">
    <location>
        <begin position="1018"/>
        <end position="1043"/>
    </location>
</feature>
<dbReference type="Pfam" id="PF06985">
    <property type="entry name" value="HET"/>
    <property type="match status" value="1"/>
</dbReference>
<dbReference type="EMBL" id="NKCK01000059">
    <property type="protein sequence ID" value="RSM04448.1"/>
    <property type="molecule type" value="Genomic_DNA"/>
</dbReference>
<feature type="repeat" description="ANK" evidence="3">
    <location>
        <begin position="537"/>
        <end position="569"/>
    </location>
</feature>
<dbReference type="PROSITE" id="PS50088">
    <property type="entry name" value="ANK_REPEAT"/>
    <property type="match status" value="7"/>
</dbReference>
<dbReference type="InterPro" id="IPR036770">
    <property type="entry name" value="Ankyrin_rpt-contain_sf"/>
</dbReference>
<dbReference type="PANTHER" id="PTHR24166">
    <property type="entry name" value="ROLLING PEBBLES, ISOFORM B"/>
    <property type="match status" value="1"/>
</dbReference>
<feature type="repeat" description="ANK" evidence="3">
    <location>
        <begin position="950"/>
        <end position="982"/>
    </location>
</feature>
<dbReference type="PROSITE" id="PS51231">
    <property type="entry name" value="DAD"/>
    <property type="match status" value="1"/>
</dbReference>
<keyword evidence="1" id="KW-0677">Repeat</keyword>
<dbReference type="PANTHER" id="PTHR24166:SF48">
    <property type="entry name" value="PROTEIN VAPYRIN"/>
    <property type="match status" value="1"/>
</dbReference>
<proteinExistence type="predicted"/>
<dbReference type="InterPro" id="IPR014767">
    <property type="entry name" value="DAD_dom"/>
</dbReference>
<dbReference type="Gene3D" id="3.40.50.300">
    <property type="entry name" value="P-loop containing nucleotide triphosphate hydrolases"/>
    <property type="match status" value="1"/>
</dbReference>
<feature type="domain" description="DAD" evidence="4">
    <location>
        <begin position="274"/>
        <end position="303"/>
    </location>
</feature>
<dbReference type="SUPFAM" id="SSF48403">
    <property type="entry name" value="Ankyrin repeat"/>
    <property type="match status" value="3"/>
</dbReference>
<accession>A0A428TQY3</accession>
<dbReference type="InterPro" id="IPR027417">
    <property type="entry name" value="P-loop_NTPase"/>
</dbReference>
<gene>
    <name evidence="5" type="ORF">CEP52_006784</name>
</gene>
<evidence type="ECO:0000256" key="1">
    <source>
        <dbReference type="ARBA" id="ARBA00022737"/>
    </source>
</evidence>
<evidence type="ECO:0000313" key="6">
    <source>
        <dbReference type="Proteomes" id="UP000287144"/>
    </source>
</evidence>
<feature type="repeat" description="ANK" evidence="3">
    <location>
        <begin position="503"/>
        <end position="536"/>
    </location>
</feature>
<evidence type="ECO:0000313" key="5">
    <source>
        <dbReference type="EMBL" id="RSM04448.1"/>
    </source>
</evidence>
<dbReference type="SUPFAM" id="SSF52540">
    <property type="entry name" value="P-loop containing nucleoside triphosphate hydrolases"/>
    <property type="match status" value="1"/>
</dbReference>
<dbReference type="InterPro" id="IPR010730">
    <property type="entry name" value="HET"/>
</dbReference>
<dbReference type="InterPro" id="IPR056884">
    <property type="entry name" value="NPHP3-like_N"/>
</dbReference>
<feature type="repeat" description="ANK" evidence="3">
    <location>
        <begin position="1133"/>
        <end position="1165"/>
    </location>
</feature>
<keyword evidence="2 3" id="KW-0040">ANK repeat</keyword>
<evidence type="ECO:0000256" key="3">
    <source>
        <dbReference type="PROSITE-ProRule" id="PRU00023"/>
    </source>
</evidence>
<dbReference type="SMART" id="SM00248">
    <property type="entry name" value="ANK"/>
    <property type="match status" value="18"/>
</dbReference>
<dbReference type="InterPro" id="IPR002110">
    <property type="entry name" value="Ankyrin_rpt"/>
</dbReference>
<name>A0A428TQY3_9HYPO</name>
<evidence type="ECO:0000259" key="4">
    <source>
        <dbReference type="PROSITE" id="PS51231"/>
    </source>
</evidence>
<dbReference type="Pfam" id="PF12796">
    <property type="entry name" value="Ank_2"/>
    <property type="match status" value="4"/>
</dbReference>
<protein>
    <recommendedName>
        <fullName evidence="4">DAD domain-containing protein</fullName>
    </recommendedName>
</protein>
<dbReference type="Proteomes" id="UP000287144">
    <property type="component" value="Unassembled WGS sequence"/>
</dbReference>
<dbReference type="Gene3D" id="1.25.40.20">
    <property type="entry name" value="Ankyrin repeat-containing domain"/>
    <property type="match status" value="3"/>
</dbReference>
<keyword evidence="6" id="KW-1185">Reference proteome</keyword>
<sequence length="1896" mass="211627">MGSKRNPRTETSYDAQREAYASMRHPGTLNWLLESSEYQTWTQRQPQTLHWYGVSGAGKSVAAAAVVQDLEARFGKGENTGIVYIFFDLLRSKEQSYDNLITCLIQQLLRTAPSWETQEYFSETNAGSYPVPRLLRNCFERRSTVFVVLDAMDECHNSAGVELLGQLFRLQRSHGNMNVLVTSRAKSVPSMPDGPWNIKALEIRASEDDIRQYVASALDIPSKEEGQQGSMVSKVVHAACGRFLRAKLYLDLYALSSSLETLDTALLNALPADPDNDDDIYDRILEQLDSGPPQRANTVHRALPWLVVSYPLSILELQQVLQLSTDGSDGLNIKGNDVTSTIIPSFGGLVRIEDINGCPYVRLFHRAANDYLSRRLHPERGTVGARCIAYLSNASESGPCQKGMDLVQRLKLNPLYQYATHTWGQHVRSITTPLSTKAIRDFLDDPKKWRSALQATEEYMGHSVQFLERLTTMHYAAREAANIFVSLLLQDGSSDMANAEDGSGRTPLSYAVKSGSMDIVDMLLTDARVKVDVRDNEGCTPLMVAAKHGHTAVVSKLLRHRANPNLQDLKKTTPIWYAAERGYGGVVRALLESGWRLEMNPIHDMKSHERLTPLAVAMVNGHRECASMLVQANGFNSDDDGISDDIDLAVQYRYDDIALVLLDQVGIRQHKDSELLVSAVRVGSVKVVKRLLDKHDVDPNAVCSSQKRYESISETPLMAAASRQNKEVVRLLLNAGGIQPDFAVDHGETALSRVAKEGLADMVKMLVADNRVDVNHQDDKGRTALSLAVEAAHETVVAELLAVDTIDPDRQDSDGRTPLAWVRGSEWPYSSEDRTEERRRVAEMLLASGRVDPNTKDHSGRSPIVYAIERKNNDVAKAILKHPKTNTDYHSLLLTSIAWDNEDMGRMLLGTGRIDVNASVLSLAARRGNERMVDILLAFPDTNVDQKNGDGRTPLAEAADEGHQEIVEKLLAKGANPNTWDSDGMTPLCLAVVNPWRPDMVSALLRAHNINPDLADHQGRTPLSWAAEKEAIEAVDLLLATGAVNPDVADLQGRTPLSWAAESGNATVIDLLLQIPTVDPNTQDKWGLTPLIYAIQRGRDIPEDQGTSRGGVVDCVKLLLEQNDLNLNKRSQEGKTPIAIARQCGEMETVAILREYGAEDTAVSKDPDLSELEDNTLQTRSRQVDVEKSLQRSNAFRWTEHAYTHPIERVPVHLDRQEKYINLMGNSSNDNVELCRACAAMNLTDVFSNPHHHEDTISELGKVDQTWEKRDCPMCRLIAVVRPRHDINGHQENDDEPWYYFRPRWFDTVVLGVVADPPPRDVTESVFASGVIGRLGSNCPEGEHAITIPRLSGEIDFATARAWIECCKTNHAEPCNLELLDPIPNLYLIDCNTRKIVKQEVTGQPPYVALSYVWGNLSSLGKATRKAEHIAEESNWEPHERSVDANGPVDLVIQDAIWMTQELGYRYLWVDQYCVIQKGNDAIKQEQLRHMHTVYTNAEVTLVACAGDNASFGLAGAPGRARSPQQAAKIQGHVLTCIPPDPAYVIRKSTWATRGWTYQECILARRCLFFSEHEMSYECRGLLCREALRLPLRIERAMHTLERPVDSLWMVDTDRTVSVDEGDCGFSKLLDNYTTRTLSCRSDTLNAMLGILEMLGQARDWPLYHVCGVPVLHGDTEGMDSDINPGGLTAGLCWDLTQPAIREASFPSWSWAGWQGAATSMFMKRAVHNLSYIDVSVVVDDETAKAVPWHAFYRELQRKEGQQREEQQAWRHGQNHVLKIEVEVVMVRFLYTGKLDRRSGITKLSGFVSTGNSVWKGKFSLTREDVQSQLFKTSWLGAIIGSSYHRTYILVVRKQKQASPYRTGTYWERVGLLGIRHFEVVAAISIMQVGFGLDES</sequence>
<comment type="caution">
    <text evidence="5">The sequence shown here is derived from an EMBL/GenBank/DDBJ whole genome shotgun (WGS) entry which is preliminary data.</text>
</comment>
<dbReference type="STRING" id="1325735.A0A428TQY3"/>